<comment type="caution">
    <text evidence="2">The sequence shown here is derived from an EMBL/GenBank/DDBJ whole genome shotgun (WGS) entry which is preliminary data.</text>
</comment>
<feature type="region of interest" description="Disordered" evidence="1">
    <location>
        <begin position="1"/>
        <end position="44"/>
    </location>
</feature>
<dbReference type="InParanoid" id="G4TSW7"/>
<sequence length="135" mass="15448">MPAFTPQSKKTPTKMNNAPNTISIRTFSSSRSEKAPRRDASKRQARTVICSALGQERSSYEYTTTLTRDSLRINEVECTLDNQSRLLVKPLSRSKVASRAKEYHRWSSSMSRNFMLQLTRTQDTGRQTTLLRSND</sequence>
<dbReference type="AlphaFoldDB" id="G4TSW7"/>
<feature type="compositionally biased region" description="Low complexity" evidence="1">
    <location>
        <begin position="21"/>
        <end position="30"/>
    </location>
</feature>
<reference evidence="2 3" key="1">
    <citation type="journal article" date="2011" name="PLoS Pathog.">
        <title>Endophytic Life Strategies Decoded by Genome and Transcriptome Analyses of the Mutualistic Root Symbiont Piriformospora indica.</title>
        <authorList>
            <person name="Zuccaro A."/>
            <person name="Lahrmann U."/>
            <person name="Guldener U."/>
            <person name="Langen G."/>
            <person name="Pfiffi S."/>
            <person name="Biedenkopf D."/>
            <person name="Wong P."/>
            <person name="Samans B."/>
            <person name="Grimm C."/>
            <person name="Basiewicz M."/>
            <person name="Murat C."/>
            <person name="Martin F."/>
            <person name="Kogel K.H."/>
        </authorList>
    </citation>
    <scope>NUCLEOTIDE SEQUENCE [LARGE SCALE GENOMIC DNA]</scope>
    <source>
        <strain evidence="2 3">DSM 11827</strain>
    </source>
</reference>
<protein>
    <submittedName>
        <fullName evidence="2">Uncharacterized protein</fullName>
    </submittedName>
</protein>
<organism evidence="2 3">
    <name type="scientific">Serendipita indica (strain DSM 11827)</name>
    <name type="common">Root endophyte fungus</name>
    <name type="synonym">Piriformospora indica</name>
    <dbReference type="NCBI Taxonomy" id="1109443"/>
    <lineage>
        <taxon>Eukaryota</taxon>
        <taxon>Fungi</taxon>
        <taxon>Dikarya</taxon>
        <taxon>Basidiomycota</taxon>
        <taxon>Agaricomycotina</taxon>
        <taxon>Agaricomycetes</taxon>
        <taxon>Sebacinales</taxon>
        <taxon>Serendipitaceae</taxon>
        <taxon>Serendipita</taxon>
    </lineage>
</organism>
<dbReference type="EMBL" id="CAFZ01000310">
    <property type="protein sequence ID" value="CCA74410.1"/>
    <property type="molecule type" value="Genomic_DNA"/>
</dbReference>
<dbReference type="Proteomes" id="UP000007148">
    <property type="component" value="Unassembled WGS sequence"/>
</dbReference>
<evidence type="ECO:0000313" key="3">
    <source>
        <dbReference type="Proteomes" id="UP000007148"/>
    </source>
</evidence>
<proteinExistence type="predicted"/>
<evidence type="ECO:0000313" key="2">
    <source>
        <dbReference type="EMBL" id="CCA74410.1"/>
    </source>
</evidence>
<feature type="compositionally biased region" description="Polar residues" evidence="1">
    <location>
        <begin position="1"/>
        <end position="20"/>
    </location>
</feature>
<keyword evidence="3" id="KW-1185">Reference proteome</keyword>
<gene>
    <name evidence="2" type="ORF">PIIN_08362</name>
</gene>
<feature type="compositionally biased region" description="Basic and acidic residues" evidence="1">
    <location>
        <begin position="31"/>
        <end position="42"/>
    </location>
</feature>
<dbReference type="HOGENOM" id="CLU_1886559_0_0_1"/>
<accession>G4TSW7</accession>
<evidence type="ECO:0000256" key="1">
    <source>
        <dbReference type="SAM" id="MobiDB-lite"/>
    </source>
</evidence>
<name>G4TSW7_SERID</name>